<gene>
    <name evidence="2" type="ordered locus">Bathy13g02340</name>
</gene>
<dbReference type="CDD" id="cd10527">
    <property type="entry name" value="SET_LSMT"/>
    <property type="match status" value="1"/>
</dbReference>
<evidence type="ECO:0000313" key="3">
    <source>
        <dbReference type="Proteomes" id="UP000198341"/>
    </source>
</evidence>
<feature type="region of interest" description="Disordered" evidence="1">
    <location>
        <begin position="220"/>
        <end position="239"/>
    </location>
</feature>
<feature type="region of interest" description="Disordered" evidence="1">
    <location>
        <begin position="177"/>
        <end position="196"/>
    </location>
</feature>
<sequence length="638" mass="72932">MSSFASLSVCRSCSLCSSSSESSSFSSKKKKNTMRISPTGKERYRREFKEEDEEDIDGQFALIRFKQWLKSLHIETMCTSEFVFTRKMGIGGIVLEDKEERDVIFRIPLGERRRTSEIGATVAGRNSTETTLPTAMRWDVFLRADCEQLGFSSKVGEIFVKEQFASKLRGVLIEDDDEESDFNDDEDGANASSSFPLDSTRTSMLAMALMYQDLKARSTRRAEELRGENGDEKEESSRDDYSPHWQAYVDLLPTNVDSLLLWSTEELAFLQNSRIGERAKRRKKLVAEEFQVLFSNASLREEFERLMMPQTKQTQTQTRQRKRLTPFRFETLREWFEWAYATVLARAFTLPEIENGALLLCPGLDIFNSARDAAKCEVRLSPHDDISLHATVGGYRAGTQAFHDYADKSSGGALLEFGFIYDDDERLNFPLFMDDDDEKEKAKESTTFIYEGATEIEISATAVLRDFLTHPRVLEKCKQLDVLAPSSTTERPVLRKFLLSNVTETPWDSSAETKILHPSFQCVSKDLLDIVQTIERECITTTKTPTTTTTASSLLRRIYKREFARYSATSIAEDLTALRRIHTLLDGTENAAEERHVDKNRKQRRQKRVVIALKLRLSEKILLRACLNDAAFAEEEMD</sequence>
<protein>
    <recommendedName>
        <fullName evidence="4">Rubisco LSMT substrate-binding domain-containing protein</fullName>
    </recommendedName>
</protein>
<dbReference type="InterPro" id="IPR050600">
    <property type="entry name" value="SETD3_SETD6_MTase"/>
</dbReference>
<dbReference type="Gene3D" id="3.90.1410.10">
    <property type="entry name" value="set domain protein methyltransferase, domain 1"/>
    <property type="match status" value="1"/>
</dbReference>
<dbReference type="SUPFAM" id="SSF82199">
    <property type="entry name" value="SET domain"/>
    <property type="match status" value="1"/>
</dbReference>
<accession>K8FC09</accession>
<dbReference type="GO" id="GO:0016279">
    <property type="term" value="F:protein-lysine N-methyltransferase activity"/>
    <property type="evidence" value="ECO:0007669"/>
    <property type="project" value="TreeGrafter"/>
</dbReference>
<proteinExistence type="predicted"/>
<feature type="compositionally biased region" description="Low complexity" evidence="1">
    <location>
        <begin position="14"/>
        <end position="26"/>
    </location>
</feature>
<dbReference type="Proteomes" id="UP000198341">
    <property type="component" value="Chromosome 13"/>
</dbReference>
<dbReference type="PANTHER" id="PTHR13271">
    <property type="entry name" value="UNCHARACTERIZED PUTATIVE METHYLTRANSFERASE"/>
    <property type="match status" value="1"/>
</dbReference>
<evidence type="ECO:0008006" key="4">
    <source>
        <dbReference type="Google" id="ProtNLM"/>
    </source>
</evidence>
<keyword evidence="3" id="KW-1185">Reference proteome</keyword>
<dbReference type="KEGG" id="bpg:Bathy13g02340"/>
<dbReference type="InterPro" id="IPR046341">
    <property type="entry name" value="SET_dom_sf"/>
</dbReference>
<dbReference type="RefSeq" id="XP_007509400.1">
    <property type="nucleotide sequence ID" value="XM_007509338.1"/>
</dbReference>
<dbReference type="GeneID" id="19012186"/>
<reference evidence="2 3" key="1">
    <citation type="submission" date="2011-10" db="EMBL/GenBank/DDBJ databases">
        <authorList>
            <person name="Genoscope - CEA"/>
        </authorList>
    </citation>
    <scope>NUCLEOTIDE SEQUENCE [LARGE SCALE GENOMIC DNA]</scope>
    <source>
        <strain evidence="2 3">RCC 1105</strain>
    </source>
</reference>
<dbReference type="AlphaFoldDB" id="K8FC09"/>
<evidence type="ECO:0000313" key="2">
    <source>
        <dbReference type="EMBL" id="CCO19203.1"/>
    </source>
</evidence>
<feature type="region of interest" description="Disordered" evidence="1">
    <location>
        <begin position="14"/>
        <end position="46"/>
    </location>
</feature>
<name>K8FC09_9CHLO</name>
<organism evidence="2 3">
    <name type="scientific">Bathycoccus prasinos</name>
    <dbReference type="NCBI Taxonomy" id="41875"/>
    <lineage>
        <taxon>Eukaryota</taxon>
        <taxon>Viridiplantae</taxon>
        <taxon>Chlorophyta</taxon>
        <taxon>Mamiellophyceae</taxon>
        <taxon>Mamiellales</taxon>
        <taxon>Bathycoccaceae</taxon>
        <taxon>Bathycoccus</taxon>
    </lineage>
</organism>
<feature type="compositionally biased region" description="Acidic residues" evidence="1">
    <location>
        <begin position="177"/>
        <end position="188"/>
    </location>
</feature>
<dbReference type="OrthoDB" id="498255at2759"/>
<dbReference type="EMBL" id="FO082266">
    <property type="protein sequence ID" value="CCO19203.1"/>
    <property type="molecule type" value="Genomic_DNA"/>
</dbReference>
<evidence type="ECO:0000256" key="1">
    <source>
        <dbReference type="SAM" id="MobiDB-lite"/>
    </source>
</evidence>